<evidence type="ECO:0000256" key="11">
    <source>
        <dbReference type="ARBA" id="ARBA00044044"/>
    </source>
</evidence>
<dbReference type="Gene3D" id="3.50.50.60">
    <property type="entry name" value="FAD/NAD(P)-binding domain"/>
    <property type="match status" value="1"/>
</dbReference>
<comment type="subcellular location">
    <subcellularLocation>
        <location evidence="3">Cytoplasm</location>
    </subcellularLocation>
</comment>
<dbReference type="EMBL" id="FSRU01000001">
    <property type="protein sequence ID" value="SIO28131.1"/>
    <property type="molecule type" value="Genomic_DNA"/>
</dbReference>
<evidence type="ECO:0000256" key="15">
    <source>
        <dbReference type="ARBA" id="ARBA00047316"/>
    </source>
</evidence>
<keyword evidence="19" id="KW-1185">Reference proteome</keyword>
<dbReference type="OrthoDB" id="9342835at2"/>
<dbReference type="Proteomes" id="UP000185151">
    <property type="component" value="Unassembled WGS sequence"/>
</dbReference>
<evidence type="ECO:0000256" key="13">
    <source>
        <dbReference type="ARBA" id="ARBA00044216"/>
    </source>
</evidence>
<dbReference type="RefSeq" id="WP_074295428.1">
    <property type="nucleotide sequence ID" value="NZ_FSRU01000001.1"/>
</dbReference>
<dbReference type="PANTHER" id="PTHR13847">
    <property type="entry name" value="SARCOSINE DEHYDROGENASE-RELATED"/>
    <property type="match status" value="1"/>
</dbReference>
<evidence type="ECO:0000313" key="19">
    <source>
        <dbReference type="Proteomes" id="UP000185151"/>
    </source>
</evidence>
<evidence type="ECO:0000259" key="17">
    <source>
        <dbReference type="PROSITE" id="PS50206"/>
    </source>
</evidence>
<evidence type="ECO:0000256" key="4">
    <source>
        <dbReference type="ARBA" id="ARBA00022490"/>
    </source>
</evidence>
<gene>
    <name evidence="18" type="ORF">SAMN05444165_1904</name>
</gene>
<protein>
    <recommendedName>
        <fullName evidence="12">Sarcosine oxidase subunit beta</fullName>
        <ecNumber evidence="11">1.5.3.24</ecNumber>
    </recommendedName>
    <alternativeName>
        <fullName evidence="13">Sarcosine oxidase (5,10-methylenetetrahydrofolate-forming) subunit beta</fullName>
    </alternativeName>
    <alternativeName>
        <fullName evidence="14">Tetrameric sarcosine oxidase subunit beta</fullName>
    </alternativeName>
</protein>
<dbReference type="AlphaFoldDB" id="A0A1N6I7Y7"/>
<evidence type="ECO:0000256" key="6">
    <source>
        <dbReference type="ARBA" id="ARBA00022643"/>
    </source>
</evidence>
<evidence type="ECO:0000256" key="1">
    <source>
        <dbReference type="ARBA" id="ARBA00001917"/>
    </source>
</evidence>
<keyword evidence="9" id="KW-0560">Oxidoreductase</keyword>
<dbReference type="GO" id="GO:0008115">
    <property type="term" value="F:sarcosine oxidase activity"/>
    <property type="evidence" value="ECO:0007669"/>
    <property type="project" value="InterPro"/>
</dbReference>
<evidence type="ECO:0000256" key="7">
    <source>
        <dbReference type="ARBA" id="ARBA00022741"/>
    </source>
</evidence>
<organism evidence="18 19">
    <name type="scientific">Paraburkholderia phenazinium</name>
    <dbReference type="NCBI Taxonomy" id="60549"/>
    <lineage>
        <taxon>Bacteria</taxon>
        <taxon>Pseudomonadati</taxon>
        <taxon>Pseudomonadota</taxon>
        <taxon>Betaproteobacteria</taxon>
        <taxon>Burkholderiales</taxon>
        <taxon>Burkholderiaceae</taxon>
        <taxon>Paraburkholderia</taxon>
    </lineage>
</organism>
<comment type="catalytic activity">
    <reaction evidence="15">
        <text>sarcosine + O2 + H2O = formaldehyde + glycine + H2O2</text>
        <dbReference type="Rhea" id="RHEA:13313"/>
        <dbReference type="ChEBI" id="CHEBI:15377"/>
        <dbReference type="ChEBI" id="CHEBI:15379"/>
        <dbReference type="ChEBI" id="CHEBI:16240"/>
        <dbReference type="ChEBI" id="CHEBI:16842"/>
        <dbReference type="ChEBI" id="CHEBI:57305"/>
        <dbReference type="ChEBI" id="CHEBI:57433"/>
    </reaction>
</comment>
<dbReference type="InterPro" id="IPR001763">
    <property type="entry name" value="Rhodanese-like_dom"/>
</dbReference>
<comment type="cofactor">
    <cofactor evidence="1">
        <name>FMN</name>
        <dbReference type="ChEBI" id="CHEBI:58210"/>
    </cofactor>
</comment>
<dbReference type="PANTHER" id="PTHR13847:SF287">
    <property type="entry name" value="FAD-DEPENDENT OXIDOREDUCTASE DOMAIN-CONTAINING PROTEIN 1"/>
    <property type="match status" value="1"/>
</dbReference>
<evidence type="ECO:0000256" key="12">
    <source>
        <dbReference type="ARBA" id="ARBA00044150"/>
    </source>
</evidence>
<comment type="catalytic activity">
    <reaction evidence="16">
        <text>sarcosine + (6S)-5,6,7,8-tetrahydrofolate + O2 = (6R)-5,10-methylene-5,6,7,8-tetrahydrofolate + glycine + H2O2</text>
        <dbReference type="Rhea" id="RHEA:70455"/>
        <dbReference type="ChEBI" id="CHEBI:15379"/>
        <dbReference type="ChEBI" id="CHEBI:15636"/>
        <dbReference type="ChEBI" id="CHEBI:16240"/>
        <dbReference type="ChEBI" id="CHEBI:57305"/>
        <dbReference type="ChEBI" id="CHEBI:57433"/>
        <dbReference type="ChEBI" id="CHEBI:57453"/>
        <dbReference type="EC" id="1.5.3.24"/>
    </reaction>
</comment>
<evidence type="ECO:0000256" key="16">
    <source>
        <dbReference type="ARBA" id="ARBA00048917"/>
    </source>
</evidence>
<keyword evidence="6" id="KW-0288">FMN</keyword>
<evidence type="ECO:0000256" key="14">
    <source>
        <dbReference type="ARBA" id="ARBA00044295"/>
    </source>
</evidence>
<evidence type="ECO:0000256" key="2">
    <source>
        <dbReference type="ARBA" id="ARBA00001974"/>
    </source>
</evidence>
<dbReference type="GO" id="GO:0000166">
    <property type="term" value="F:nucleotide binding"/>
    <property type="evidence" value="ECO:0007669"/>
    <property type="project" value="UniProtKB-KW"/>
</dbReference>
<dbReference type="Pfam" id="PF01266">
    <property type="entry name" value="DAO"/>
    <property type="match status" value="1"/>
</dbReference>
<keyword evidence="8" id="KW-0274">FAD</keyword>
<evidence type="ECO:0000256" key="5">
    <source>
        <dbReference type="ARBA" id="ARBA00022630"/>
    </source>
</evidence>
<keyword evidence="4" id="KW-0963">Cytoplasm</keyword>
<dbReference type="Gene3D" id="3.30.9.10">
    <property type="entry name" value="D-Amino Acid Oxidase, subunit A, domain 2"/>
    <property type="match status" value="1"/>
</dbReference>
<dbReference type="SUPFAM" id="SSF54373">
    <property type="entry name" value="FAD-linked reductases, C-terminal domain"/>
    <property type="match status" value="1"/>
</dbReference>
<name>A0A1N6I7Y7_9BURK</name>
<feature type="domain" description="Rhodanese" evidence="17">
    <location>
        <begin position="35"/>
        <end position="79"/>
    </location>
</feature>
<dbReference type="EC" id="1.5.3.24" evidence="11"/>
<dbReference type="GO" id="GO:0005737">
    <property type="term" value="C:cytoplasm"/>
    <property type="evidence" value="ECO:0007669"/>
    <property type="project" value="UniProtKB-SubCell"/>
</dbReference>
<reference evidence="18 19" key="1">
    <citation type="submission" date="2016-11" db="EMBL/GenBank/DDBJ databases">
        <authorList>
            <person name="Jaros S."/>
            <person name="Januszkiewicz K."/>
            <person name="Wedrychowicz H."/>
        </authorList>
    </citation>
    <scope>NUCLEOTIDE SEQUENCE [LARGE SCALE GENOMIC DNA]</scope>
    <source>
        <strain evidence="18 19">GAS95</strain>
    </source>
</reference>
<sequence>MEHYSFWSLAKHALSGHRNWTPAWHSREPKSRYDVVIVGGGGQGLATAYYLAKNHGITNVAVVEKGWLGGGNTGRNTTAIRSNYFYKESTNFFERSLKLYEGLSKELNYNIMLSQGGALTLAHNPQQMDGLERWSNSIQLQGIDAEMLDLNQIREFMPVLDTGPDARFPILGGFIQRRAGVARHDAVAWGYARGADNLGVDIVQNCEVTGLRVSGNRINGVETKLGYIEADKVVIAVAGHSSVLGKMAGISLPINSVALQAMVSEPVKPVLSGLIVSPLVHCYASQSDRGEILIGGRADAYPSYGQRGTLPALEDTLSAALNLFPSFSRLKLMRQWAGIVDISPDTSPIIGKTPVMALYISTGWGTGGFKAIPVGGETLAYTVANDRPHDLIEPFGLDRFATGRFVNEAAAAGVDH</sequence>
<accession>A0A1N6I7Y7</accession>
<dbReference type="InterPro" id="IPR036188">
    <property type="entry name" value="FAD/NAD-bd_sf"/>
</dbReference>
<dbReference type="SUPFAM" id="SSF51905">
    <property type="entry name" value="FAD/NAD(P)-binding domain"/>
    <property type="match status" value="1"/>
</dbReference>
<evidence type="ECO:0000256" key="8">
    <source>
        <dbReference type="ARBA" id="ARBA00022827"/>
    </source>
</evidence>
<evidence type="ECO:0000256" key="3">
    <source>
        <dbReference type="ARBA" id="ARBA00004496"/>
    </source>
</evidence>
<evidence type="ECO:0000256" key="10">
    <source>
        <dbReference type="ARBA" id="ARBA00043973"/>
    </source>
</evidence>
<keyword evidence="5" id="KW-0285">Flavoprotein</keyword>
<proteinExistence type="inferred from homology"/>
<dbReference type="InterPro" id="IPR006076">
    <property type="entry name" value="FAD-dep_OxRdtase"/>
</dbReference>
<dbReference type="InterPro" id="IPR006278">
    <property type="entry name" value="SoxB"/>
</dbReference>
<dbReference type="NCBIfam" id="TIGR01373">
    <property type="entry name" value="soxB"/>
    <property type="match status" value="1"/>
</dbReference>
<dbReference type="GO" id="GO:0046653">
    <property type="term" value="P:tetrahydrofolate metabolic process"/>
    <property type="evidence" value="ECO:0007669"/>
    <property type="project" value="InterPro"/>
</dbReference>
<evidence type="ECO:0000256" key="9">
    <source>
        <dbReference type="ARBA" id="ARBA00023002"/>
    </source>
</evidence>
<evidence type="ECO:0000313" key="18">
    <source>
        <dbReference type="EMBL" id="SIO28131.1"/>
    </source>
</evidence>
<comment type="similarity">
    <text evidence="10">Belongs to the SoxB family.</text>
</comment>
<comment type="cofactor">
    <cofactor evidence="2">
        <name>FAD</name>
        <dbReference type="ChEBI" id="CHEBI:57692"/>
    </cofactor>
</comment>
<dbReference type="PROSITE" id="PS50206">
    <property type="entry name" value="RHODANESE_3"/>
    <property type="match status" value="1"/>
</dbReference>
<keyword evidence="7" id="KW-0547">Nucleotide-binding</keyword>